<organism evidence="2 3">
    <name type="scientific">Ornithinibacillus hominis</name>
    <dbReference type="NCBI Taxonomy" id="2763055"/>
    <lineage>
        <taxon>Bacteria</taxon>
        <taxon>Bacillati</taxon>
        <taxon>Bacillota</taxon>
        <taxon>Bacilli</taxon>
        <taxon>Bacillales</taxon>
        <taxon>Bacillaceae</taxon>
        <taxon>Ornithinibacillus</taxon>
    </lineage>
</organism>
<dbReference type="AlphaFoldDB" id="A0A923L838"/>
<feature type="region of interest" description="Disordered" evidence="1">
    <location>
        <begin position="41"/>
        <end position="63"/>
    </location>
</feature>
<dbReference type="RefSeq" id="WP_186871001.1">
    <property type="nucleotide sequence ID" value="NZ_JACOOL010000014.1"/>
</dbReference>
<name>A0A923L838_9BACI</name>
<accession>A0A923L838</accession>
<evidence type="ECO:0000313" key="3">
    <source>
        <dbReference type="Proteomes" id="UP000637359"/>
    </source>
</evidence>
<reference evidence="2" key="1">
    <citation type="submission" date="2020-08" db="EMBL/GenBank/DDBJ databases">
        <title>Genome public.</title>
        <authorList>
            <person name="Liu C."/>
            <person name="Sun Q."/>
        </authorList>
    </citation>
    <scope>NUCLEOTIDE SEQUENCE</scope>
    <source>
        <strain evidence="2">BX22</strain>
    </source>
</reference>
<comment type="caution">
    <text evidence="2">The sequence shown here is derived from an EMBL/GenBank/DDBJ whole genome shotgun (WGS) entry which is preliminary data.</text>
</comment>
<keyword evidence="3" id="KW-1185">Reference proteome</keyword>
<sequence>MSKELTKINENEKIDQLFADIEELEFVDINEATALPETAATSGSAFGSNCSTCGSSSTCSSTT</sequence>
<feature type="compositionally biased region" description="Low complexity" evidence="1">
    <location>
        <begin position="47"/>
        <end position="63"/>
    </location>
</feature>
<dbReference type="EMBL" id="JACOOL010000014">
    <property type="protein sequence ID" value="MBC5638292.1"/>
    <property type="molecule type" value="Genomic_DNA"/>
</dbReference>
<proteinExistence type="predicted"/>
<dbReference type="Proteomes" id="UP000637359">
    <property type="component" value="Unassembled WGS sequence"/>
</dbReference>
<gene>
    <name evidence="2" type="ORF">H8S33_16040</name>
</gene>
<evidence type="ECO:0000313" key="2">
    <source>
        <dbReference type="EMBL" id="MBC5638292.1"/>
    </source>
</evidence>
<dbReference type="Pfam" id="PF19409">
    <property type="entry name" value="Thiopep_pre"/>
    <property type="match status" value="1"/>
</dbReference>
<protein>
    <submittedName>
        <fullName evidence="2">Thiazolylpeptide-type bacteriocin</fullName>
    </submittedName>
</protein>
<evidence type="ECO:0000256" key="1">
    <source>
        <dbReference type="SAM" id="MobiDB-lite"/>
    </source>
</evidence>